<accession>A0ABT8G428</accession>
<reference evidence="2" key="1">
    <citation type="submission" date="2023-06" db="EMBL/GenBank/DDBJ databases">
        <title>SYSU T00b26.</title>
        <authorList>
            <person name="Gao L."/>
            <person name="Fang B.-Z."/>
            <person name="Li W.-J."/>
        </authorList>
    </citation>
    <scope>NUCLEOTIDE SEQUENCE</scope>
    <source>
        <strain evidence="2">SYSU T00b26</strain>
    </source>
</reference>
<dbReference type="EMBL" id="JAUHPV010000008">
    <property type="protein sequence ID" value="MDN4473890.1"/>
    <property type="molecule type" value="Genomic_DNA"/>
</dbReference>
<evidence type="ECO:0000313" key="3">
    <source>
        <dbReference type="Proteomes" id="UP001172738"/>
    </source>
</evidence>
<dbReference type="Proteomes" id="UP001172738">
    <property type="component" value="Unassembled WGS sequence"/>
</dbReference>
<protein>
    <submittedName>
        <fullName evidence="2">Uncharacterized protein</fullName>
    </submittedName>
</protein>
<gene>
    <name evidence="2" type="ORF">QQX04_12865</name>
</gene>
<feature type="compositionally biased region" description="Acidic residues" evidence="1">
    <location>
        <begin position="1"/>
        <end position="11"/>
    </location>
</feature>
<feature type="compositionally biased region" description="Low complexity" evidence="1">
    <location>
        <begin position="25"/>
        <end position="41"/>
    </location>
</feature>
<keyword evidence="3" id="KW-1185">Reference proteome</keyword>
<comment type="caution">
    <text evidence="2">The sequence shown here is derived from an EMBL/GenBank/DDBJ whole genome shotgun (WGS) entry which is preliminary data.</text>
</comment>
<organism evidence="2 3">
    <name type="scientific">Demequina zhanjiangensis</name>
    <dbReference type="NCBI Taxonomy" id="3051659"/>
    <lineage>
        <taxon>Bacteria</taxon>
        <taxon>Bacillati</taxon>
        <taxon>Actinomycetota</taxon>
        <taxon>Actinomycetes</taxon>
        <taxon>Micrococcales</taxon>
        <taxon>Demequinaceae</taxon>
        <taxon>Demequina</taxon>
    </lineage>
</organism>
<feature type="region of interest" description="Disordered" evidence="1">
    <location>
        <begin position="1"/>
        <end position="53"/>
    </location>
</feature>
<name>A0ABT8G428_9MICO</name>
<proteinExistence type="predicted"/>
<evidence type="ECO:0000256" key="1">
    <source>
        <dbReference type="SAM" id="MobiDB-lite"/>
    </source>
</evidence>
<sequence>MTDEKEWSEDDSEHRLENKTIPPRASAAIQAAKAAAAATGARVSETRKAKRER</sequence>
<dbReference type="RefSeq" id="WP_301129841.1">
    <property type="nucleotide sequence ID" value="NZ_JAUHPV010000008.1"/>
</dbReference>
<evidence type="ECO:0000313" key="2">
    <source>
        <dbReference type="EMBL" id="MDN4473890.1"/>
    </source>
</evidence>